<keyword evidence="2" id="KW-1185">Reference proteome</keyword>
<protein>
    <submittedName>
        <fullName evidence="1">Uncharacterized protein</fullName>
    </submittedName>
</protein>
<organism evidence="1 2">
    <name type="scientific">Pyropia yezoensis</name>
    <name type="common">Susabi-nori</name>
    <name type="synonym">Porphyra yezoensis</name>
    <dbReference type="NCBI Taxonomy" id="2788"/>
    <lineage>
        <taxon>Eukaryota</taxon>
        <taxon>Rhodophyta</taxon>
        <taxon>Bangiophyceae</taxon>
        <taxon>Bangiales</taxon>
        <taxon>Bangiaceae</taxon>
        <taxon>Pyropia</taxon>
    </lineage>
</organism>
<gene>
    <name evidence="1" type="ORF">I4F81_008480</name>
</gene>
<evidence type="ECO:0000313" key="2">
    <source>
        <dbReference type="Proteomes" id="UP000798662"/>
    </source>
</evidence>
<sequence length="1120" mass="113418">MAETRASRAKRLIAQAQRDVRDADLLATVDARQAASEAAAKVVAADLDAAKALELEAEPGLSDTDAMRKRQTYGASLLLAVNAAVAADHDDAADMTTSWGRCSTIDSADVADRGGAPATNLPARSLVGAAPPSWAEELRAEAEADMLDADLLATADARQAAAEAAAKVIAVDLDAAKALELKSEPNLSATDAAAAVLAYRVGLAIAVERAGLLCRAYPPPEVQVEVVEENAASAEDRFWAHPFVPALPGDVLGADVHHAAVAVAVVRRVQRVRHAVAPSVVRAGFACDGKPSTMSDEGPYTFEAAVTAEDGTAALVCNHSLHTLVVAVAAAQEVHDWVLDMQVQLTAPPDLLGLPTSVRVDAGWAATSAALIEKGLFDKIAIHARSQGLGPNAPPMRVVWAGHGLGAAIATLLAASAAFRSSVAGSSRAVRDPSKNRAVLVTFGSPRIGNAAAQALVGALTAHTRVMAEGDTVPRLPVGLVAAGSLQADVSGATAEQYFPAHADRHLLLRVPPVGPAASADCPGEVVKEVAMDVATQAEGESFSCETMFGLLARHNLDHYLASLSIHYDQLRHRAASSGHTGVEGELVAEGRVGLTPPAPASDAVGGAAGPPPCDAKTPTTTTTTTDVSHAAPPADAGGGTSNMPTIAVKRAVHPGVHYHRVRYGRDGSEKAEAGGQLSSDALAHALAAPDCPYTDVFFLSHGYNTDAWDPTVAIRSLGEAPAATNSAEGASAGAAVKRELAQLVGMMNEEDAAAVADRPALKGALSILADAAVHPPVEVAAAAAAVDAGAVARAQTVASVLPATLYQAYMGLATELAAVDKVAAVGDDDEDDDGPVVTIDPGDAFAEALQELTAEAATAAAKTAPPAASTVFAAAHAGATAPAVVSRGLGTSLVGAATTAAIAALLRRTAILTLFGRFQHRSRVVGRVGVRGLLAKLMTAAASTAGPAPKFHLAGDSLGSHVVSSALVGPRRGGVPLPAKVHSVVLVQGAVPAGAYGPGKTYGSLLGPDGPVAGPVVATHSTRDSALWFYIRAYGGEPLGLVGANHQLPVPPRRLVMGGMDAAYDFGAAAGQMVNVDASGLGGKLVGSHGGVADPSTTHLIWAAALADEGAPAESTTTR</sequence>
<proteinExistence type="predicted"/>
<reference evidence="1" key="1">
    <citation type="submission" date="2019-11" db="EMBL/GenBank/DDBJ databases">
        <title>Nori genome reveals adaptations in red seaweeds to the harsh intertidal environment.</title>
        <authorList>
            <person name="Wang D."/>
            <person name="Mao Y."/>
        </authorList>
    </citation>
    <scope>NUCLEOTIDE SEQUENCE</scope>
    <source>
        <tissue evidence="1">Gametophyte</tissue>
    </source>
</reference>
<accession>A0ACC3C7M5</accession>
<comment type="caution">
    <text evidence="1">The sequence shown here is derived from an EMBL/GenBank/DDBJ whole genome shotgun (WGS) entry which is preliminary data.</text>
</comment>
<dbReference type="EMBL" id="CM020619">
    <property type="protein sequence ID" value="KAK1865959.1"/>
    <property type="molecule type" value="Genomic_DNA"/>
</dbReference>
<dbReference type="Proteomes" id="UP000798662">
    <property type="component" value="Chromosome 2"/>
</dbReference>
<name>A0ACC3C7M5_PYRYE</name>
<evidence type="ECO:0000313" key="1">
    <source>
        <dbReference type="EMBL" id="KAK1865959.1"/>
    </source>
</evidence>